<feature type="region of interest" description="Disordered" evidence="5">
    <location>
        <begin position="367"/>
        <end position="388"/>
    </location>
</feature>
<evidence type="ECO:0000313" key="6">
    <source>
        <dbReference type="EMBL" id="CAA7267117.1"/>
    </source>
</evidence>
<evidence type="ECO:0000256" key="4">
    <source>
        <dbReference type="ARBA" id="ARBA00040563"/>
    </source>
</evidence>
<dbReference type="OrthoDB" id="7668193at2759"/>
<feature type="compositionally biased region" description="Acidic residues" evidence="5">
    <location>
        <begin position="373"/>
        <end position="383"/>
    </location>
</feature>
<keyword evidence="2" id="KW-0677">Repeat</keyword>
<comment type="similarity">
    <text evidence="3">Belongs to the WD repeat ASA1 family.</text>
</comment>
<evidence type="ECO:0000313" key="7">
    <source>
        <dbReference type="Proteomes" id="UP000467700"/>
    </source>
</evidence>
<dbReference type="PANTHER" id="PTHR19854:SF1">
    <property type="entry name" value="GUANINE NUCLEOTIDE-BINDING PROTEIN SUBUNIT BETA-LIKE PROTEIN 1"/>
    <property type="match status" value="1"/>
</dbReference>
<evidence type="ECO:0000256" key="3">
    <source>
        <dbReference type="ARBA" id="ARBA00037931"/>
    </source>
</evidence>
<keyword evidence="1" id="KW-0853">WD repeat</keyword>
<dbReference type="PANTHER" id="PTHR19854">
    <property type="entry name" value="TRANSDUCIN BETA-LIKE 3"/>
    <property type="match status" value="1"/>
</dbReference>
<accession>A0A8S0WP38</accession>
<dbReference type="InterPro" id="IPR036322">
    <property type="entry name" value="WD40_repeat_dom_sf"/>
</dbReference>
<comment type="caution">
    <text evidence="6">The sequence shown here is derived from an EMBL/GenBank/DDBJ whole genome shotgun (WGS) entry which is preliminary data.</text>
</comment>
<organism evidence="6 7">
    <name type="scientific">Cyclocybe aegerita</name>
    <name type="common">Black poplar mushroom</name>
    <name type="synonym">Agrocybe aegerita</name>
    <dbReference type="NCBI Taxonomy" id="1973307"/>
    <lineage>
        <taxon>Eukaryota</taxon>
        <taxon>Fungi</taxon>
        <taxon>Dikarya</taxon>
        <taxon>Basidiomycota</taxon>
        <taxon>Agaricomycotina</taxon>
        <taxon>Agaricomycetes</taxon>
        <taxon>Agaricomycetidae</taxon>
        <taxon>Agaricales</taxon>
        <taxon>Agaricineae</taxon>
        <taxon>Bolbitiaceae</taxon>
        <taxon>Cyclocybe</taxon>
    </lineage>
</organism>
<proteinExistence type="inferred from homology"/>
<dbReference type="Pfam" id="PF00400">
    <property type="entry name" value="WD40"/>
    <property type="match status" value="2"/>
</dbReference>
<dbReference type="InterPro" id="IPR001680">
    <property type="entry name" value="WD40_rpt"/>
</dbReference>
<dbReference type="Gene3D" id="2.130.10.10">
    <property type="entry name" value="YVTN repeat-like/Quinoprotein amine dehydrogenase"/>
    <property type="match status" value="2"/>
</dbReference>
<dbReference type="Proteomes" id="UP000467700">
    <property type="component" value="Unassembled WGS sequence"/>
</dbReference>
<gene>
    <name evidence="6" type="ORF">AAE3_LOCUS9299</name>
</gene>
<dbReference type="AlphaFoldDB" id="A0A8S0WP38"/>
<name>A0A8S0WP38_CYCAE</name>
<evidence type="ECO:0000256" key="1">
    <source>
        <dbReference type="ARBA" id="ARBA00022574"/>
    </source>
</evidence>
<dbReference type="SUPFAM" id="SSF50978">
    <property type="entry name" value="WD40 repeat-like"/>
    <property type="match status" value="1"/>
</dbReference>
<sequence length="413" mass="45796">MLFDPAIEVRYMSATEQPLSPTPLHLFRCHTSPITALAWSDDNERIYSADASGKVVVTSTRTLRAITSWSAHNDSILGVEEWDEQIVTHGRDNKIHVWQRITELPSSARIGGSATLSDMQTPPLCYSMDVNALNFCRFSLLKMSPSPEDKTPKALLALPNLVDSTTVDVWSLPPQERVHAAIGQEIKKSIFSENPGGRNNSGIIMSLSLYHQPIDPSSSSIHGRLRVLVAYENGSVVLREYTRTAKAASIEGEGWDVVWSAKLHNESIMAMRVSRANTFALTISADHIVGFYDLTTDLPLENHGMPHRMKHPGNASVAIRDDGKICAVGGWDGRIRLFSTKSFKPLGTLKYHRAHCQCIEFAREQGGVTAGGPDEDDDEEDMSPEEKEERCRWLAVGAKDNRISIWSLISFAK</sequence>
<dbReference type="SMART" id="SM00320">
    <property type="entry name" value="WD40"/>
    <property type="match status" value="5"/>
</dbReference>
<protein>
    <recommendedName>
        <fullName evidence="4">ASTRA-associated protein 1</fullName>
    </recommendedName>
</protein>
<evidence type="ECO:0000256" key="5">
    <source>
        <dbReference type="SAM" id="MobiDB-lite"/>
    </source>
</evidence>
<dbReference type="EMBL" id="CACVBS010000057">
    <property type="protein sequence ID" value="CAA7267117.1"/>
    <property type="molecule type" value="Genomic_DNA"/>
</dbReference>
<dbReference type="InterPro" id="IPR015943">
    <property type="entry name" value="WD40/YVTN_repeat-like_dom_sf"/>
</dbReference>
<keyword evidence="7" id="KW-1185">Reference proteome</keyword>
<reference evidence="6 7" key="1">
    <citation type="submission" date="2020-01" db="EMBL/GenBank/DDBJ databases">
        <authorList>
            <person name="Gupta K D."/>
        </authorList>
    </citation>
    <scope>NUCLEOTIDE SEQUENCE [LARGE SCALE GENOMIC DNA]</scope>
</reference>
<evidence type="ECO:0000256" key="2">
    <source>
        <dbReference type="ARBA" id="ARBA00022737"/>
    </source>
</evidence>